<feature type="signal peptide" evidence="2">
    <location>
        <begin position="1"/>
        <end position="18"/>
    </location>
</feature>
<keyword evidence="2" id="KW-0732">Signal</keyword>
<dbReference type="AlphaFoldDB" id="A0A7S4J4I3"/>
<feature type="chain" id="PRO_5031526911" description="Glucose/Sorbosone dehydrogenase domain-containing protein" evidence="2">
    <location>
        <begin position="19"/>
        <end position="565"/>
    </location>
</feature>
<evidence type="ECO:0008006" key="4">
    <source>
        <dbReference type="Google" id="ProtNLM"/>
    </source>
</evidence>
<dbReference type="Gene3D" id="2.120.10.30">
    <property type="entry name" value="TolB, C-terminal domain"/>
    <property type="match status" value="1"/>
</dbReference>
<reference evidence="3" key="1">
    <citation type="submission" date="2021-01" db="EMBL/GenBank/DDBJ databases">
        <authorList>
            <person name="Corre E."/>
            <person name="Pelletier E."/>
            <person name="Niang G."/>
            <person name="Scheremetjew M."/>
            <person name="Finn R."/>
            <person name="Kale V."/>
            <person name="Holt S."/>
            <person name="Cochrane G."/>
            <person name="Meng A."/>
            <person name="Brown T."/>
            <person name="Cohen L."/>
        </authorList>
    </citation>
    <scope>NUCLEOTIDE SEQUENCE</scope>
    <source>
        <strain evidence="3">Isolate 1302-5</strain>
    </source>
</reference>
<organism evidence="3">
    <name type="scientific">Odontella aurita</name>
    <dbReference type="NCBI Taxonomy" id="265563"/>
    <lineage>
        <taxon>Eukaryota</taxon>
        <taxon>Sar</taxon>
        <taxon>Stramenopiles</taxon>
        <taxon>Ochrophyta</taxon>
        <taxon>Bacillariophyta</taxon>
        <taxon>Mediophyceae</taxon>
        <taxon>Biddulphiophycidae</taxon>
        <taxon>Eupodiscales</taxon>
        <taxon>Odontellaceae</taxon>
        <taxon>Odontella</taxon>
    </lineage>
</organism>
<accession>A0A7S4J4I3</accession>
<feature type="region of interest" description="Disordered" evidence="1">
    <location>
        <begin position="531"/>
        <end position="565"/>
    </location>
</feature>
<dbReference type="InterPro" id="IPR011042">
    <property type="entry name" value="6-blade_b-propeller_TolB-like"/>
</dbReference>
<evidence type="ECO:0000256" key="1">
    <source>
        <dbReference type="SAM" id="MobiDB-lite"/>
    </source>
</evidence>
<evidence type="ECO:0000256" key="2">
    <source>
        <dbReference type="SAM" id="SignalP"/>
    </source>
</evidence>
<protein>
    <recommendedName>
        <fullName evidence="4">Glucose/Sorbosone dehydrogenase domain-containing protein</fullName>
    </recommendedName>
</protein>
<name>A0A7S4J4I3_9STRA</name>
<evidence type="ECO:0000313" key="3">
    <source>
        <dbReference type="EMBL" id="CAE2251083.1"/>
    </source>
</evidence>
<proteinExistence type="predicted"/>
<gene>
    <name evidence="3" type="ORF">OAUR00152_LOCUS21375</name>
</gene>
<sequence length="565" mass="61073">MKLCIKLLFAAIALGSLGDLEVAANPICGQIAPETLEDVAVKVTYEGEVPAINTDEGSYNMMVAENFDDFLIFIDQKEGILYKYAEEKRKKKSASGSNSEVQKIYDVTEDIVPHNLQLDIAFPPFGYSPGKKKIHNVAPGPTHDTIIVVFTSASLPNDNLFPEGVSVLELPTDFEYNLEEVGNCTDITVCFGDSPPLCCFGQTVYKLFYKFKFNSDSADSSSSSKSADSSYLSSPELFFALEMQTTFGHDGGAMITIPDDGRILYGVGDCLPYGLNGLYASQDADSHCGKMLLIDPTSGSYDIVASGIRNSQQMNLEGDDIVFMEIGGVSAEEVNAIPLADLLDPTHVDNFGWGMVREESRNGTEFGREGTFAVGRGEILQFSNPPCLGGQTKDEAEGFITPYMQFGRGPGVPLFGITSSVISEKSFHNIKVAASEFNTGTMIVALEDVDKYAGQPAQSYFVDLYKEAPTKELVPLEDGFNTLVVEALNLDPQSGDSIRGDSRLFKYPDGSAGVFIERTGQFFRLSEICSRSGSTSKGRGSHKGCGSTSKGRGSHGNSGRHRGSH</sequence>
<dbReference type="EMBL" id="HBKQ01031407">
    <property type="protein sequence ID" value="CAE2251083.1"/>
    <property type="molecule type" value="Transcribed_RNA"/>
</dbReference>